<evidence type="ECO:0000256" key="10">
    <source>
        <dbReference type="PROSITE-ProRule" id="PRU01198"/>
    </source>
</evidence>
<evidence type="ECO:0000256" key="1">
    <source>
        <dbReference type="ARBA" id="ARBA00004864"/>
    </source>
</evidence>
<feature type="binding site" evidence="9">
    <location>
        <position position="49"/>
    </location>
    <ligand>
        <name>NADP(+)</name>
        <dbReference type="ChEBI" id="CHEBI:58349"/>
    </ligand>
</feature>
<dbReference type="PIRSF" id="PIRSF000116">
    <property type="entry name" value="IlvC_gammaproteo"/>
    <property type="match status" value="1"/>
</dbReference>
<keyword evidence="9" id="KW-0521">NADP</keyword>
<dbReference type="PANTHER" id="PTHR21371">
    <property type="entry name" value="KETOL-ACID REDUCTOISOMERASE, MITOCHONDRIAL"/>
    <property type="match status" value="1"/>
</dbReference>
<feature type="binding site" evidence="9 10">
    <location>
        <position position="252"/>
    </location>
    <ligand>
        <name>substrate</name>
    </ligand>
</feature>
<dbReference type="Proteomes" id="UP000009374">
    <property type="component" value="Unassembled WGS sequence"/>
</dbReference>
<protein>
    <recommendedName>
        <fullName evidence="9">Ketol-acid reductoisomerase (NADP(+))</fullName>
        <shortName evidence="9">KARI</shortName>
        <ecNumber evidence="9">1.1.1.86</ecNumber>
    </recommendedName>
    <alternativeName>
        <fullName evidence="9">Acetohydroxy-acid isomeroreductase</fullName>
        <shortName evidence="9">AHIR</shortName>
    </alternativeName>
    <alternativeName>
        <fullName evidence="9">Alpha-keto-beta-hydroxylacyl reductoisomerase</fullName>
    </alternativeName>
</protein>
<dbReference type="InterPro" id="IPR014359">
    <property type="entry name" value="KARI_prok"/>
</dbReference>
<comment type="pathway">
    <text evidence="1 9">Amino-acid biosynthesis; L-valine biosynthesis; L-valine from pyruvate: step 2/4.</text>
</comment>
<dbReference type="PROSITE" id="PS51851">
    <property type="entry name" value="KARI_C"/>
    <property type="match status" value="1"/>
</dbReference>
<keyword evidence="7 9" id="KW-0560">Oxidoreductase</keyword>
<feature type="binding site" evidence="9 10">
    <location>
        <position position="231"/>
    </location>
    <ligand>
        <name>Mg(2+)</name>
        <dbReference type="ChEBI" id="CHEBI:18420"/>
        <label>2</label>
    </ligand>
</feature>
<evidence type="ECO:0000256" key="3">
    <source>
        <dbReference type="ARBA" id="ARBA00010318"/>
    </source>
</evidence>
<evidence type="ECO:0000259" key="11">
    <source>
        <dbReference type="PROSITE" id="PS51850"/>
    </source>
</evidence>
<dbReference type="Gene3D" id="3.40.50.720">
    <property type="entry name" value="NAD(P)-binding Rossmann-like Domain"/>
    <property type="match status" value="1"/>
</dbReference>
<dbReference type="Pfam" id="PF07991">
    <property type="entry name" value="KARI_N"/>
    <property type="match status" value="1"/>
</dbReference>
<dbReference type="SUPFAM" id="SSF48179">
    <property type="entry name" value="6-phosphogluconate dehydrogenase C-terminal domain-like"/>
    <property type="match status" value="1"/>
</dbReference>
<feature type="domain" description="KARI N-terminal Rossmann" evidence="11">
    <location>
        <begin position="1"/>
        <end position="182"/>
    </location>
</feature>
<dbReference type="EC" id="1.1.1.86" evidence="9"/>
<feature type="binding site" evidence="9 10">
    <location>
        <position position="227"/>
    </location>
    <ligand>
        <name>Mg(2+)</name>
        <dbReference type="ChEBI" id="CHEBI:18420"/>
        <label>2</label>
    </ligand>
</feature>
<evidence type="ECO:0000256" key="4">
    <source>
        <dbReference type="ARBA" id="ARBA00022605"/>
    </source>
</evidence>
<dbReference type="GO" id="GO:0009097">
    <property type="term" value="P:isoleucine biosynthetic process"/>
    <property type="evidence" value="ECO:0007669"/>
    <property type="project" value="UniProtKB-UniRule"/>
</dbReference>
<dbReference type="PROSITE" id="PS51850">
    <property type="entry name" value="KARI_N"/>
    <property type="match status" value="1"/>
</dbReference>
<dbReference type="Gene3D" id="6.10.240.10">
    <property type="match status" value="1"/>
</dbReference>
<gene>
    <name evidence="9" type="primary">ilvC</name>
    <name evidence="13" type="ORF">UBAL3_94240042</name>
</gene>
<comment type="catalytic activity">
    <reaction evidence="9">
        <text>(2R)-2,3-dihydroxy-3-methylbutanoate + NADP(+) = (2S)-2-acetolactate + NADPH + H(+)</text>
        <dbReference type="Rhea" id="RHEA:22068"/>
        <dbReference type="ChEBI" id="CHEBI:15378"/>
        <dbReference type="ChEBI" id="CHEBI:49072"/>
        <dbReference type="ChEBI" id="CHEBI:57783"/>
        <dbReference type="ChEBI" id="CHEBI:58349"/>
        <dbReference type="ChEBI" id="CHEBI:58476"/>
        <dbReference type="EC" id="1.1.1.86"/>
    </reaction>
</comment>
<comment type="caution">
    <text evidence="9">Lacks conserved residue(s) required for the propagation of feature annotation.</text>
</comment>
<comment type="similarity">
    <text evidence="3 9 10">Belongs to the ketol-acid reductoisomerase family.</text>
</comment>
<evidence type="ECO:0000313" key="13">
    <source>
        <dbReference type="EMBL" id="EES52251.1"/>
    </source>
</evidence>
<comment type="cofactor">
    <cofactor evidence="9">
        <name>Mg(2+)</name>
        <dbReference type="ChEBI" id="CHEBI:18420"/>
    </cofactor>
    <text evidence="9">Binds 2 magnesium ions per subunit.</text>
</comment>
<feature type="active site" evidence="9">
    <location>
        <position position="108"/>
    </location>
</feature>
<feature type="binding site" evidence="9 10">
    <location>
        <position position="191"/>
    </location>
    <ligand>
        <name>Mg(2+)</name>
        <dbReference type="ChEBI" id="CHEBI:18420"/>
        <label>2</label>
    </ligand>
</feature>
<dbReference type="InterPro" id="IPR013116">
    <property type="entry name" value="KARI_N"/>
</dbReference>
<feature type="binding site" evidence="9">
    <location>
        <begin position="26"/>
        <end position="29"/>
    </location>
    <ligand>
        <name>NADP(+)</name>
        <dbReference type="ChEBI" id="CHEBI:58349"/>
    </ligand>
</feature>
<dbReference type="NCBIfam" id="NF004017">
    <property type="entry name" value="PRK05479.1"/>
    <property type="match status" value="1"/>
</dbReference>
<feature type="binding site" evidence="9">
    <location>
        <position position="53"/>
    </location>
    <ligand>
        <name>NADP(+)</name>
        <dbReference type="ChEBI" id="CHEBI:58349"/>
    </ligand>
</feature>
<comment type="function">
    <text evidence="9">Involved in the biosynthesis of branched-chain amino acids (BCAA). Catalyzes an alkyl-migration followed by a ketol-acid reduction of (S)-2-acetolactate (S2AL) to yield (R)-2,3-dihydroxy-isovalerate. In the isomerase reaction, S2AL is rearranged via a Mg-dependent methyl migration to produce 3-hydroxy-3-methyl-2-ketobutyrate (HMKB). In the reductase reaction, this 2-ketoacid undergoes a metal-dependent reduction by NADPH to yield (R)-2,3-dihydroxy-isovalerate.</text>
</comment>
<dbReference type="InterPro" id="IPR000506">
    <property type="entry name" value="KARI_C"/>
</dbReference>
<accession>C6HYG6</accession>
<comment type="catalytic activity">
    <reaction evidence="9">
        <text>(2R,3R)-2,3-dihydroxy-3-methylpentanoate + NADP(+) = (S)-2-ethyl-2-hydroxy-3-oxobutanoate + NADPH + H(+)</text>
        <dbReference type="Rhea" id="RHEA:13493"/>
        <dbReference type="ChEBI" id="CHEBI:15378"/>
        <dbReference type="ChEBI" id="CHEBI:49256"/>
        <dbReference type="ChEBI" id="CHEBI:49258"/>
        <dbReference type="ChEBI" id="CHEBI:57783"/>
        <dbReference type="ChEBI" id="CHEBI:58349"/>
        <dbReference type="EC" id="1.1.1.86"/>
    </reaction>
</comment>
<dbReference type="NCBIfam" id="TIGR00465">
    <property type="entry name" value="ilvC"/>
    <property type="match status" value="1"/>
</dbReference>
<dbReference type="SUPFAM" id="SSF51735">
    <property type="entry name" value="NAD(P)-binding Rossmann-fold domains"/>
    <property type="match status" value="1"/>
</dbReference>
<dbReference type="InterPro" id="IPR013023">
    <property type="entry name" value="KARI"/>
</dbReference>
<keyword evidence="14" id="KW-1185">Reference proteome</keyword>
<evidence type="ECO:0000313" key="14">
    <source>
        <dbReference type="Proteomes" id="UP000009374"/>
    </source>
</evidence>
<evidence type="ECO:0000256" key="5">
    <source>
        <dbReference type="ARBA" id="ARBA00022723"/>
    </source>
</evidence>
<proteinExistence type="inferred from homology"/>
<dbReference type="AlphaFoldDB" id="C6HYG6"/>
<comment type="pathway">
    <text evidence="2 9">Amino-acid biosynthesis; L-isoleucine biosynthesis; L-isoleucine from 2-oxobutanoate: step 2/4.</text>
</comment>
<dbReference type="HAMAP" id="MF_00435">
    <property type="entry name" value="IlvC"/>
    <property type="match status" value="1"/>
</dbReference>
<dbReference type="EMBL" id="GG693878">
    <property type="protein sequence ID" value="EES52251.1"/>
    <property type="molecule type" value="Genomic_DNA"/>
</dbReference>
<name>C6HYG6_9BACT</name>
<organism evidence="13 14">
    <name type="scientific">Leptospirillum ferrodiazotrophum</name>
    <dbReference type="NCBI Taxonomy" id="412449"/>
    <lineage>
        <taxon>Bacteria</taxon>
        <taxon>Pseudomonadati</taxon>
        <taxon>Nitrospirota</taxon>
        <taxon>Nitrospiria</taxon>
        <taxon>Nitrospirales</taxon>
        <taxon>Nitrospiraceae</taxon>
        <taxon>Leptospirillum</taxon>
    </lineage>
</organism>
<evidence type="ECO:0000256" key="9">
    <source>
        <dbReference type="HAMAP-Rule" id="MF_00435"/>
    </source>
</evidence>
<dbReference type="GO" id="GO:0009099">
    <property type="term" value="P:L-valine biosynthetic process"/>
    <property type="evidence" value="ECO:0007669"/>
    <property type="project" value="UniProtKB-UniRule"/>
</dbReference>
<keyword evidence="5 9" id="KW-0479">Metal-binding</keyword>
<evidence type="ECO:0000259" key="12">
    <source>
        <dbReference type="PROSITE" id="PS51851"/>
    </source>
</evidence>
<dbReference type="PANTHER" id="PTHR21371:SF1">
    <property type="entry name" value="KETOL-ACID REDUCTOISOMERASE, MITOCHONDRIAL"/>
    <property type="match status" value="1"/>
</dbReference>
<dbReference type="FunFam" id="3.40.50.720:FF:000023">
    <property type="entry name" value="Ketol-acid reductoisomerase (NADP(+))"/>
    <property type="match status" value="1"/>
</dbReference>
<dbReference type="UniPathway" id="UPA00047">
    <property type="reaction ID" value="UER00056"/>
</dbReference>
<dbReference type="InterPro" id="IPR036291">
    <property type="entry name" value="NAD(P)-bd_dom_sf"/>
</dbReference>
<dbReference type="GO" id="GO:0005829">
    <property type="term" value="C:cytosol"/>
    <property type="evidence" value="ECO:0007669"/>
    <property type="project" value="TreeGrafter"/>
</dbReference>
<dbReference type="GO" id="GO:0000287">
    <property type="term" value="F:magnesium ion binding"/>
    <property type="evidence" value="ECO:0007669"/>
    <property type="project" value="UniProtKB-UniRule"/>
</dbReference>
<feature type="binding site" evidence="9 10">
    <location>
        <position position="195"/>
    </location>
    <ligand>
        <name>Mg(2+)</name>
        <dbReference type="ChEBI" id="CHEBI:18420"/>
        <label>1</label>
    </ligand>
</feature>
<evidence type="ECO:0000256" key="7">
    <source>
        <dbReference type="ARBA" id="ARBA00023002"/>
    </source>
</evidence>
<feature type="binding site" evidence="9">
    <location>
        <position position="134"/>
    </location>
    <ligand>
        <name>NADP(+)</name>
        <dbReference type="ChEBI" id="CHEBI:58349"/>
    </ligand>
</feature>
<feature type="binding site" evidence="9 10">
    <location>
        <position position="191"/>
    </location>
    <ligand>
        <name>Mg(2+)</name>
        <dbReference type="ChEBI" id="CHEBI:18420"/>
        <label>1</label>
    </ligand>
</feature>
<keyword evidence="4 9" id="KW-0028">Amino-acid biosynthesis</keyword>
<keyword evidence="6 9" id="KW-0460">Magnesium</keyword>
<dbReference type="GO" id="GO:0004455">
    <property type="term" value="F:ketol-acid reductoisomerase activity"/>
    <property type="evidence" value="ECO:0007669"/>
    <property type="project" value="UniProtKB-UniRule"/>
</dbReference>
<feature type="domain" description="KARI C-terminal knotted" evidence="12">
    <location>
        <begin position="183"/>
        <end position="328"/>
    </location>
</feature>
<dbReference type="NCBIfam" id="NF009940">
    <property type="entry name" value="PRK13403.1"/>
    <property type="match status" value="1"/>
</dbReference>
<keyword evidence="8 9" id="KW-0100">Branched-chain amino acid biosynthesis</keyword>
<dbReference type="InterPro" id="IPR008927">
    <property type="entry name" value="6-PGluconate_DH-like_C_sf"/>
</dbReference>
<evidence type="ECO:0000256" key="6">
    <source>
        <dbReference type="ARBA" id="ARBA00022842"/>
    </source>
</evidence>
<evidence type="ECO:0000256" key="8">
    <source>
        <dbReference type="ARBA" id="ARBA00023304"/>
    </source>
</evidence>
<dbReference type="UniPathway" id="UPA00049">
    <property type="reaction ID" value="UER00060"/>
</dbReference>
<reference evidence="13 14" key="1">
    <citation type="journal article" date="2009" name="Appl. Environ. Microbiol.">
        <title>Community genomic and proteomic analyses of chemoautotrophic iron-oxidizing "Leptospirillum rubarum" (Group II) and "Leptospirillum ferrodiazotrophum" (Group III) bacteria in acid mine drainage biofilms.</title>
        <authorList>
            <person name="Goltsman D.S."/>
            <person name="Denef V.J."/>
            <person name="Singer S.W."/>
            <person name="VerBerkmoes N.C."/>
            <person name="Lefsrud M."/>
            <person name="Mueller R.S."/>
            <person name="Dick G.J."/>
            <person name="Sun C.L."/>
            <person name="Wheeler K.E."/>
            <person name="Zemla A."/>
            <person name="Baker B.J."/>
            <person name="Hauser L."/>
            <person name="Land M."/>
            <person name="Shah M.B."/>
            <person name="Thelen M.P."/>
            <person name="Hettich R.L."/>
            <person name="Banfield J.F."/>
        </authorList>
    </citation>
    <scope>NUCLEOTIDE SEQUENCE [LARGE SCALE GENOMIC DNA]</scope>
</reference>
<sequence>MKSSIYYEADINLERIRSKKVAIIGFGSQGHAHALNLKESGVDVTIGIRQGSSRGKAQGFGFAPVSVADAVKKADFVMILLPDEKQAEVYQNEIAPHLRPGMTLAFGHGFNIHFGQIHPPADVDVLLVAPKGPGHLVRSEYQKGSGVPCLIAVHQNATGQAKETALSYAGAIGGGRAGVFETTFREETETDLFGEQAVLCGGLSALIAAGFDTLVEAGYAPEMAYFECLHEVKLIVDLIYEGGISNMRYSISTTARYGDLTRGRRIVNDDVKKEMKKILDEIQTGVFAREFVLENRAGKPVFQALERQGREHPIEKVGEEIRAMMPWLKKSRIVDQSKN</sequence>
<dbReference type="GO" id="GO:0050661">
    <property type="term" value="F:NADP binding"/>
    <property type="evidence" value="ECO:0007669"/>
    <property type="project" value="InterPro"/>
</dbReference>
<evidence type="ECO:0000256" key="2">
    <source>
        <dbReference type="ARBA" id="ARBA00004885"/>
    </source>
</evidence>
<dbReference type="Pfam" id="PF01450">
    <property type="entry name" value="KARI_C"/>
    <property type="match status" value="1"/>
</dbReference>